<feature type="domain" description="DUF559" evidence="1">
    <location>
        <begin position="238"/>
        <end position="299"/>
    </location>
</feature>
<reference evidence="2 3" key="1">
    <citation type="submission" date="2016-01" db="EMBL/GenBank/DDBJ databases">
        <title>Janibacter melonis strain CD11_4 genome sequencing and assembly.</title>
        <authorList>
            <person name="Nair G.R."/>
            <person name="Kaur G."/>
            <person name="Chander A.M."/>
            <person name="Mayilraj S."/>
        </authorList>
    </citation>
    <scope>NUCLEOTIDE SEQUENCE [LARGE SCALE GENOMIC DNA]</scope>
    <source>
        <strain evidence="2 3">CD11-4</strain>
    </source>
</reference>
<dbReference type="InterPro" id="IPR011335">
    <property type="entry name" value="Restrct_endonuc-II-like"/>
</dbReference>
<dbReference type="Proteomes" id="UP000076976">
    <property type="component" value="Unassembled WGS sequence"/>
</dbReference>
<evidence type="ECO:0000259" key="1">
    <source>
        <dbReference type="Pfam" id="PF04480"/>
    </source>
</evidence>
<dbReference type="Gene3D" id="3.40.960.10">
    <property type="entry name" value="VSR Endonuclease"/>
    <property type="match status" value="1"/>
</dbReference>
<protein>
    <recommendedName>
        <fullName evidence="1">DUF559 domain-containing protein</fullName>
    </recommendedName>
</protein>
<gene>
    <name evidence="2" type="ORF">AWH69_09950</name>
</gene>
<comment type="caution">
    <text evidence="2">The sequence shown here is derived from an EMBL/GenBank/DDBJ whole genome shotgun (WGS) entry which is preliminary data.</text>
</comment>
<accession>A0A176QAQ0</accession>
<dbReference type="AlphaFoldDB" id="A0A176QAQ0"/>
<dbReference type="STRING" id="262209.AWH69_09950"/>
<dbReference type="EMBL" id="LQZG01000003">
    <property type="protein sequence ID" value="OAB86760.1"/>
    <property type="molecule type" value="Genomic_DNA"/>
</dbReference>
<keyword evidence="3" id="KW-1185">Reference proteome</keyword>
<evidence type="ECO:0000313" key="3">
    <source>
        <dbReference type="Proteomes" id="UP000076976"/>
    </source>
</evidence>
<dbReference type="InterPro" id="IPR007569">
    <property type="entry name" value="DUF559"/>
</dbReference>
<evidence type="ECO:0000313" key="2">
    <source>
        <dbReference type="EMBL" id="OAB86760.1"/>
    </source>
</evidence>
<dbReference type="RefSeq" id="WP_068274859.1">
    <property type="nucleotide sequence ID" value="NZ_LQZG01000003.1"/>
</dbReference>
<organism evidence="2 3">
    <name type="scientific">Janibacter melonis</name>
    <dbReference type="NCBI Taxonomy" id="262209"/>
    <lineage>
        <taxon>Bacteria</taxon>
        <taxon>Bacillati</taxon>
        <taxon>Actinomycetota</taxon>
        <taxon>Actinomycetes</taxon>
        <taxon>Micrococcales</taxon>
        <taxon>Intrasporangiaceae</taxon>
        <taxon>Janibacter</taxon>
    </lineage>
</organism>
<proteinExistence type="predicted"/>
<sequence>MDPHVVAAVQGLGGVAASSQLVRRGISTRQVARAVRAGDLVRVRRDALVLGELWRQAKPWERHALRARAVVAGSHPDRPVVLTHHSALALWGIALHGVDDRVHLTTPSGRRGRSDGVVSSHRAVPPPFVTRREGIRLVTPAAACVQVAAVFGVEAGLVSADDALHRGHVVASDLALAAAALGVSRSSRSPAAVVALADPRVESAAESRARWVFHVLGIEQPTPQVEVYDEDGRFVGRVDFMLRGLRVVIEVDGMSKYTDPTDLRAEKRREDRLRELGYEVVRLTWADLRDPQVVLRKLTAAMARARTRST</sequence>
<dbReference type="SUPFAM" id="SSF52980">
    <property type="entry name" value="Restriction endonuclease-like"/>
    <property type="match status" value="1"/>
</dbReference>
<dbReference type="Pfam" id="PF04480">
    <property type="entry name" value="DUF559"/>
    <property type="match status" value="1"/>
</dbReference>
<name>A0A176QAQ0_9MICO</name>